<dbReference type="Pfam" id="PF00443">
    <property type="entry name" value="UCH"/>
    <property type="match status" value="1"/>
</dbReference>
<keyword evidence="5" id="KW-0479">Metal-binding</keyword>
<evidence type="ECO:0000259" key="13">
    <source>
        <dbReference type="PROSITE" id="PS50235"/>
    </source>
</evidence>
<dbReference type="EC" id="3.4.19.12" evidence="3"/>
<evidence type="ECO:0000256" key="7">
    <source>
        <dbReference type="ARBA" id="ARBA00022786"/>
    </source>
</evidence>
<comment type="function">
    <text evidence="10">Recognizes and hydrolyzes the peptide bond at the C-terminal Gly of ubiquitin. Involved in the processing of poly-ubiquitin precursors as well as that of ubiquitinated proteins. Is involved in resistance to the arginine analog canavanine (CAN).</text>
</comment>
<feature type="compositionally biased region" description="Polar residues" evidence="12">
    <location>
        <begin position="436"/>
        <end position="448"/>
    </location>
</feature>
<evidence type="ECO:0000256" key="1">
    <source>
        <dbReference type="ARBA" id="ARBA00000707"/>
    </source>
</evidence>
<evidence type="ECO:0000256" key="4">
    <source>
        <dbReference type="ARBA" id="ARBA00022670"/>
    </source>
</evidence>
<dbReference type="PANTHER" id="PTHR24006:SF781">
    <property type="entry name" value="LD34905P"/>
    <property type="match status" value="1"/>
</dbReference>
<feature type="compositionally biased region" description="Basic and acidic residues" evidence="12">
    <location>
        <begin position="839"/>
        <end position="852"/>
    </location>
</feature>
<feature type="region of interest" description="Disordered" evidence="12">
    <location>
        <begin position="435"/>
        <end position="492"/>
    </location>
</feature>
<dbReference type="PROSITE" id="PS00973">
    <property type="entry name" value="USP_2"/>
    <property type="match status" value="1"/>
</dbReference>
<reference evidence="15" key="1">
    <citation type="submission" date="2022-06" db="EMBL/GenBank/DDBJ databases">
        <title>Uncovering the hologenomic basis of an extraordinary plant invasion.</title>
        <authorList>
            <person name="Bieker V.C."/>
            <person name="Martin M.D."/>
            <person name="Gilbert T."/>
            <person name="Hodgins K."/>
            <person name="Battlay P."/>
            <person name="Petersen B."/>
            <person name="Wilson J."/>
        </authorList>
    </citation>
    <scope>NUCLEOTIDE SEQUENCE</scope>
    <source>
        <strain evidence="15">AA19_3_7</strain>
        <tissue evidence="15">Leaf</tissue>
    </source>
</reference>
<dbReference type="PANTHER" id="PTHR24006">
    <property type="entry name" value="UBIQUITIN CARBOXYL-TERMINAL HYDROLASE"/>
    <property type="match status" value="1"/>
</dbReference>
<comment type="similarity">
    <text evidence="2">Belongs to the peptidase C19 family.</text>
</comment>
<dbReference type="SUPFAM" id="SSF57850">
    <property type="entry name" value="RING/U-box"/>
    <property type="match status" value="1"/>
</dbReference>
<keyword evidence="4" id="KW-0645">Protease</keyword>
<evidence type="ECO:0000256" key="10">
    <source>
        <dbReference type="ARBA" id="ARBA00058678"/>
    </source>
</evidence>
<dbReference type="GO" id="GO:0016579">
    <property type="term" value="P:protein deubiquitination"/>
    <property type="evidence" value="ECO:0007669"/>
    <property type="project" value="InterPro"/>
</dbReference>
<feature type="compositionally biased region" description="Polar residues" evidence="12">
    <location>
        <begin position="470"/>
        <end position="480"/>
    </location>
</feature>
<dbReference type="EMBL" id="JAMZMK010011023">
    <property type="protein sequence ID" value="KAI7729288.1"/>
    <property type="molecule type" value="Genomic_DNA"/>
</dbReference>
<dbReference type="Gene3D" id="3.30.40.10">
    <property type="entry name" value="Zinc/RING finger domain, C3HC4 (zinc finger)"/>
    <property type="match status" value="1"/>
</dbReference>
<dbReference type="AlphaFoldDB" id="A0AAD5BTC4"/>
<keyword evidence="9" id="KW-0862">Zinc</keyword>
<dbReference type="InterPro" id="IPR013083">
    <property type="entry name" value="Znf_RING/FYVE/PHD"/>
</dbReference>
<dbReference type="SMART" id="SM00290">
    <property type="entry name" value="ZnF_UBP"/>
    <property type="match status" value="1"/>
</dbReference>
<evidence type="ECO:0000256" key="3">
    <source>
        <dbReference type="ARBA" id="ARBA00012759"/>
    </source>
</evidence>
<dbReference type="Gene3D" id="3.90.70.10">
    <property type="entry name" value="Cysteine proteinases"/>
    <property type="match status" value="2"/>
</dbReference>
<dbReference type="GO" id="GO:0005634">
    <property type="term" value="C:nucleus"/>
    <property type="evidence" value="ECO:0007669"/>
    <property type="project" value="TreeGrafter"/>
</dbReference>
<evidence type="ECO:0000313" key="16">
    <source>
        <dbReference type="Proteomes" id="UP001206925"/>
    </source>
</evidence>
<sequence>GSFYKLEKLNTTDLKKKRRPTNPRPHHQPRRPEPYYHQSRRSLLPTPPAAVVMGKKVKKRAARNAEKEKRFATASPKTVSPEIVPATDTVVDGVSVIKETHTCRHIEEGINLEKFSLKISSLESLKCDDCRDGAANRRTRKGKSKLGKAKGNGSKTESSSIWVCLECGHFSCGGVGFPTTPQSHAVRHSKQNRHPLVMQYANPNLRWCFPCNTIIPVQHFENEEQKDALSEFVKLIKTQSSPETRVDVEDIWFGSGSVTSEIKSVSTVASCLENGDGYMIRGLINLGNTCFFNSVLQNLLAMDILRDYFMKLEKTVGPLTSSLKKLFIETVPSTGVRNVINPRSFFSCVCAKAPQFKGFQQHDSHELLRCLLDGLSTEESRVQKHSQDGKSSPKHAPTFVDQIFGGQISSTVSCLECGHASVVYEPCLDLSLPLPTKSSQSKRATSVSRSKKPKLPPKRQGKFRPKSKKVTNVSTSNESFGPTKPIENGIGKNLASGNLEQLELQANGIKQVSDCTAISSDNLVQLDSIEPTTLLNNDSGTVNSSNVSSLLDHSEPNMVSNGHDTTVDYIDSIGAEETLSWLDFLEPGNAMVDDDMASHDRDSSVIQDYGNSNEAIQDTGNSNDVIRDSGNSNDVIQDSGNGNDVVQDYGNGNDVVWEEEPLLQVQESEVLLLPYKEVTSTSEQEPLDFDGFGGMFDEPEVADGPTVNTLSNGIAESESDPDEVDTDSPVSVEKCLAYFTTPELLTKTEHAWQCEKCSKSLLEQKTRLNNNLQKSAPNGGENGISSVSSDSCIEHVHSNGFGDISDQGTEGADLPLDNGKSDDSQDTESSNVNGVTEISKNEKVPEKQHELDGSEDEEVDSKCVMVARDASKRILISRAPPVLTIHLKRFSQDARGRLSKLNGHVNFGETIDLKPYIDPSCCRDKETYKYELVGVVEHSGTMRGGHYVAYVKGVAKGNLDNSLWYHASDAYVREASLEEVLGCEAYILFYKEIYSPESGSWTIQDNIAKYRGGHWAIARFECELIVQDTERHSSTKTDSRSMLELTMLARKELK</sequence>
<dbReference type="PROSITE" id="PS50271">
    <property type="entry name" value="ZF_UBP"/>
    <property type="match status" value="1"/>
</dbReference>
<evidence type="ECO:0000256" key="9">
    <source>
        <dbReference type="ARBA" id="ARBA00022833"/>
    </source>
</evidence>
<feature type="domain" description="UBP-type" evidence="14">
    <location>
        <begin position="101"/>
        <end position="234"/>
    </location>
</feature>
<evidence type="ECO:0000259" key="14">
    <source>
        <dbReference type="PROSITE" id="PS50271"/>
    </source>
</evidence>
<dbReference type="GO" id="GO:0005829">
    <property type="term" value="C:cytosol"/>
    <property type="evidence" value="ECO:0007669"/>
    <property type="project" value="TreeGrafter"/>
</dbReference>
<dbReference type="InterPro" id="IPR018200">
    <property type="entry name" value="USP_CS"/>
</dbReference>
<feature type="domain" description="USP" evidence="13">
    <location>
        <begin position="281"/>
        <end position="993"/>
    </location>
</feature>
<keyword evidence="16" id="KW-1185">Reference proteome</keyword>
<protein>
    <recommendedName>
        <fullName evidence="3">ubiquitinyl hydrolase 1</fullName>
        <ecNumber evidence="3">3.4.19.12</ecNumber>
    </recommendedName>
</protein>
<proteinExistence type="inferred from homology"/>
<feature type="compositionally biased region" description="Basic residues" evidence="12">
    <location>
        <begin position="137"/>
        <end position="148"/>
    </location>
</feature>
<dbReference type="InterPro" id="IPR038765">
    <property type="entry name" value="Papain-like_cys_pep_sf"/>
</dbReference>
<keyword evidence="8" id="KW-0378">Hydrolase</keyword>
<evidence type="ECO:0000256" key="8">
    <source>
        <dbReference type="ARBA" id="ARBA00022801"/>
    </source>
</evidence>
<dbReference type="PROSITE" id="PS50235">
    <property type="entry name" value="USP_3"/>
    <property type="match status" value="1"/>
</dbReference>
<dbReference type="InterPro" id="IPR050164">
    <property type="entry name" value="Peptidase_C19"/>
</dbReference>
<feature type="compositionally biased region" description="Basic residues" evidence="12">
    <location>
        <begin position="15"/>
        <end position="29"/>
    </location>
</feature>
<keyword evidence="7" id="KW-0833">Ubl conjugation pathway</keyword>
<dbReference type="GO" id="GO:0008270">
    <property type="term" value="F:zinc ion binding"/>
    <property type="evidence" value="ECO:0007669"/>
    <property type="project" value="UniProtKB-KW"/>
</dbReference>
<dbReference type="InterPro" id="IPR001607">
    <property type="entry name" value="Znf_UBP"/>
</dbReference>
<dbReference type="PROSITE" id="PS00972">
    <property type="entry name" value="USP_1"/>
    <property type="match status" value="1"/>
</dbReference>
<evidence type="ECO:0000256" key="5">
    <source>
        <dbReference type="ARBA" id="ARBA00022723"/>
    </source>
</evidence>
<feature type="region of interest" description="Disordered" evidence="12">
    <location>
        <begin position="537"/>
        <end position="559"/>
    </location>
</feature>
<dbReference type="Pfam" id="PF02148">
    <property type="entry name" value="zf-UBP"/>
    <property type="match status" value="1"/>
</dbReference>
<comment type="catalytic activity">
    <reaction evidence="1">
        <text>Thiol-dependent hydrolysis of ester, thioester, amide, peptide and isopeptide bonds formed by the C-terminal Gly of ubiquitin (a 76-residue protein attached to proteins as an intracellular targeting signal).</text>
        <dbReference type="EC" id="3.4.19.12"/>
    </reaction>
</comment>
<feature type="region of interest" description="Disordered" evidence="12">
    <location>
        <begin position="1"/>
        <end position="47"/>
    </location>
</feature>
<evidence type="ECO:0000256" key="12">
    <source>
        <dbReference type="SAM" id="MobiDB-lite"/>
    </source>
</evidence>
<accession>A0AAD5BTC4</accession>
<gene>
    <name evidence="15" type="ORF">M8C21_001319</name>
</gene>
<evidence type="ECO:0000256" key="2">
    <source>
        <dbReference type="ARBA" id="ARBA00009085"/>
    </source>
</evidence>
<feature type="region of interest" description="Disordered" evidence="12">
    <location>
        <begin position="133"/>
        <end position="156"/>
    </location>
</feature>
<dbReference type="InterPro" id="IPR028889">
    <property type="entry name" value="USP"/>
</dbReference>
<organism evidence="15 16">
    <name type="scientific">Ambrosia artemisiifolia</name>
    <name type="common">Common ragweed</name>
    <dbReference type="NCBI Taxonomy" id="4212"/>
    <lineage>
        <taxon>Eukaryota</taxon>
        <taxon>Viridiplantae</taxon>
        <taxon>Streptophyta</taxon>
        <taxon>Embryophyta</taxon>
        <taxon>Tracheophyta</taxon>
        <taxon>Spermatophyta</taxon>
        <taxon>Magnoliopsida</taxon>
        <taxon>eudicotyledons</taxon>
        <taxon>Gunneridae</taxon>
        <taxon>Pentapetalae</taxon>
        <taxon>asterids</taxon>
        <taxon>campanulids</taxon>
        <taxon>Asterales</taxon>
        <taxon>Asteraceae</taxon>
        <taxon>Asteroideae</taxon>
        <taxon>Heliantheae alliance</taxon>
        <taxon>Heliantheae</taxon>
        <taxon>Ambrosia</taxon>
    </lineage>
</organism>
<comment type="caution">
    <text evidence="15">The sequence shown here is derived from an EMBL/GenBank/DDBJ whole genome shotgun (WGS) entry which is preliminary data.</text>
</comment>
<evidence type="ECO:0000313" key="15">
    <source>
        <dbReference type="EMBL" id="KAI7729288.1"/>
    </source>
</evidence>
<dbReference type="GO" id="GO:0004843">
    <property type="term" value="F:cysteine-type deubiquitinase activity"/>
    <property type="evidence" value="ECO:0007669"/>
    <property type="project" value="UniProtKB-EC"/>
</dbReference>
<feature type="compositionally biased region" description="Basic and acidic residues" evidence="12">
    <location>
        <begin position="1"/>
        <end position="14"/>
    </location>
</feature>
<dbReference type="InterPro" id="IPR001394">
    <property type="entry name" value="Peptidase_C19_UCH"/>
</dbReference>
<feature type="compositionally biased region" description="Polar residues" evidence="12">
    <location>
        <begin position="827"/>
        <end position="838"/>
    </location>
</feature>
<feature type="region of interest" description="Disordered" evidence="12">
    <location>
        <begin position="798"/>
        <end position="858"/>
    </location>
</feature>
<feature type="compositionally biased region" description="Basic residues" evidence="12">
    <location>
        <begin position="449"/>
        <end position="469"/>
    </location>
</feature>
<dbReference type="SUPFAM" id="SSF54001">
    <property type="entry name" value="Cysteine proteinases"/>
    <property type="match status" value="1"/>
</dbReference>
<evidence type="ECO:0000256" key="11">
    <source>
        <dbReference type="PROSITE-ProRule" id="PRU00502"/>
    </source>
</evidence>
<evidence type="ECO:0000256" key="6">
    <source>
        <dbReference type="ARBA" id="ARBA00022771"/>
    </source>
</evidence>
<dbReference type="FunFam" id="3.30.40.10:FF:000900">
    <property type="entry name" value="Ubiquitinyl hydrolase 1"/>
    <property type="match status" value="1"/>
</dbReference>
<name>A0AAD5BTC4_AMBAR</name>
<dbReference type="GO" id="GO:0006508">
    <property type="term" value="P:proteolysis"/>
    <property type="evidence" value="ECO:0007669"/>
    <property type="project" value="UniProtKB-KW"/>
</dbReference>
<dbReference type="Proteomes" id="UP001206925">
    <property type="component" value="Unassembled WGS sequence"/>
</dbReference>
<feature type="non-terminal residue" evidence="15">
    <location>
        <position position="1"/>
    </location>
</feature>
<keyword evidence="6 11" id="KW-0863">Zinc-finger</keyword>